<dbReference type="PANTHER" id="PTHR36151:SF3">
    <property type="entry name" value="ER-BOUND OXYGENASE MPAB_MPAB'_RUBBER OXYGENASE CATALYTIC DOMAIN-CONTAINING PROTEIN"/>
    <property type="match status" value="1"/>
</dbReference>
<dbReference type="Proteomes" id="UP000614047">
    <property type="component" value="Unassembled WGS sequence"/>
</dbReference>
<accession>A0A931DS56</accession>
<organism evidence="3 4">
    <name type="scientific">Actinomadura viridis</name>
    <dbReference type="NCBI Taxonomy" id="58110"/>
    <lineage>
        <taxon>Bacteria</taxon>
        <taxon>Bacillati</taxon>
        <taxon>Actinomycetota</taxon>
        <taxon>Actinomycetes</taxon>
        <taxon>Streptosporangiales</taxon>
        <taxon>Thermomonosporaceae</taxon>
        <taxon>Actinomadura</taxon>
    </lineage>
</organism>
<dbReference type="PANTHER" id="PTHR36151">
    <property type="entry name" value="BLR2777 PROTEIN"/>
    <property type="match status" value="1"/>
</dbReference>
<keyword evidence="4" id="KW-1185">Reference proteome</keyword>
<evidence type="ECO:0000313" key="4">
    <source>
        <dbReference type="Proteomes" id="UP000614047"/>
    </source>
</evidence>
<dbReference type="AlphaFoldDB" id="A0A931DS56"/>
<comment type="caution">
    <text evidence="3">The sequence shown here is derived from an EMBL/GenBank/DDBJ whole genome shotgun (WGS) entry which is preliminary data.</text>
</comment>
<gene>
    <name evidence="3" type="ORF">IW256_007891</name>
</gene>
<dbReference type="EMBL" id="JADOUA010000001">
    <property type="protein sequence ID" value="MBG6093778.1"/>
    <property type="molecule type" value="Genomic_DNA"/>
</dbReference>
<sequence length="183" mass="20408">MPETGAACSPAAPRWSSRWPIPPSARASPTTPASWSGEEDRLYGEWVDLALALGITRRHVPDGPAAFRDYFTAMVNDRLECNDTVRLLIDLDHRPLPPPPRWPFPVSAWSGVALPPTVLLRKVGIGSLPPVLRERCGLRWTAADERRFRHFARAMRLADTVMIDRLRTSPIAARAMRTSRPGP</sequence>
<proteinExistence type="predicted"/>
<evidence type="ECO:0000259" key="2">
    <source>
        <dbReference type="Pfam" id="PF09995"/>
    </source>
</evidence>
<reference evidence="3" key="1">
    <citation type="submission" date="2020-11" db="EMBL/GenBank/DDBJ databases">
        <title>Sequencing the genomes of 1000 actinobacteria strains.</title>
        <authorList>
            <person name="Klenk H.-P."/>
        </authorList>
    </citation>
    <scope>NUCLEOTIDE SEQUENCE</scope>
    <source>
        <strain evidence="3">DSM 43175</strain>
    </source>
</reference>
<evidence type="ECO:0000256" key="1">
    <source>
        <dbReference type="SAM" id="MobiDB-lite"/>
    </source>
</evidence>
<protein>
    <submittedName>
        <fullName evidence="3">Uncharacterized protein (DUF2236 family)</fullName>
    </submittedName>
</protein>
<dbReference type="Pfam" id="PF09995">
    <property type="entry name" value="MPAB_Lcp_cat"/>
    <property type="match status" value="1"/>
</dbReference>
<feature type="region of interest" description="Disordered" evidence="1">
    <location>
        <begin position="1"/>
        <end position="37"/>
    </location>
</feature>
<evidence type="ECO:0000313" key="3">
    <source>
        <dbReference type="EMBL" id="MBG6093778.1"/>
    </source>
</evidence>
<dbReference type="GO" id="GO:0016491">
    <property type="term" value="F:oxidoreductase activity"/>
    <property type="evidence" value="ECO:0007669"/>
    <property type="project" value="InterPro"/>
</dbReference>
<feature type="domain" description="ER-bound oxygenase mpaB/mpaB'/Rubber oxygenase catalytic" evidence="2">
    <location>
        <begin position="38"/>
        <end position="156"/>
    </location>
</feature>
<dbReference type="InterPro" id="IPR018713">
    <property type="entry name" value="MPAB/Lcp_cat_dom"/>
</dbReference>
<feature type="compositionally biased region" description="Low complexity" evidence="1">
    <location>
        <begin position="12"/>
        <end position="34"/>
    </location>
</feature>
<dbReference type="RefSeq" id="WP_197015793.1">
    <property type="nucleotide sequence ID" value="NZ_BAABES010000003.1"/>
</dbReference>
<name>A0A931DS56_9ACTN</name>